<reference evidence="2" key="2">
    <citation type="journal article" date="2015" name="Data Brief">
        <title>Shoot transcriptome of the giant reed, Arundo donax.</title>
        <authorList>
            <person name="Barrero R.A."/>
            <person name="Guerrero F.D."/>
            <person name="Moolhuijzen P."/>
            <person name="Goolsby J.A."/>
            <person name="Tidwell J."/>
            <person name="Bellgard S.E."/>
            <person name="Bellgard M.I."/>
        </authorList>
    </citation>
    <scope>NUCLEOTIDE SEQUENCE</scope>
    <source>
        <tissue evidence="2">Shoot tissue taken approximately 20 cm above the soil surface</tissue>
    </source>
</reference>
<accession>A0A0A9DJQ8</accession>
<feature type="compositionally biased region" description="Basic and acidic residues" evidence="1">
    <location>
        <begin position="21"/>
        <end position="32"/>
    </location>
</feature>
<protein>
    <submittedName>
        <fullName evidence="2">Uncharacterized protein</fullName>
    </submittedName>
</protein>
<feature type="region of interest" description="Disordered" evidence="1">
    <location>
        <begin position="1"/>
        <end position="39"/>
    </location>
</feature>
<name>A0A0A9DJQ8_ARUDO</name>
<dbReference type="AlphaFoldDB" id="A0A0A9DJQ8"/>
<reference evidence="2" key="1">
    <citation type="submission" date="2014-09" db="EMBL/GenBank/DDBJ databases">
        <authorList>
            <person name="Magalhaes I.L.F."/>
            <person name="Oliveira U."/>
            <person name="Santos F.R."/>
            <person name="Vidigal T.H.D.A."/>
            <person name="Brescovit A.D."/>
            <person name="Santos A.J."/>
        </authorList>
    </citation>
    <scope>NUCLEOTIDE SEQUENCE</scope>
    <source>
        <tissue evidence="2">Shoot tissue taken approximately 20 cm above the soil surface</tissue>
    </source>
</reference>
<organism evidence="2">
    <name type="scientific">Arundo donax</name>
    <name type="common">Giant reed</name>
    <name type="synonym">Donax arundinaceus</name>
    <dbReference type="NCBI Taxonomy" id="35708"/>
    <lineage>
        <taxon>Eukaryota</taxon>
        <taxon>Viridiplantae</taxon>
        <taxon>Streptophyta</taxon>
        <taxon>Embryophyta</taxon>
        <taxon>Tracheophyta</taxon>
        <taxon>Spermatophyta</taxon>
        <taxon>Magnoliopsida</taxon>
        <taxon>Liliopsida</taxon>
        <taxon>Poales</taxon>
        <taxon>Poaceae</taxon>
        <taxon>PACMAD clade</taxon>
        <taxon>Arundinoideae</taxon>
        <taxon>Arundineae</taxon>
        <taxon>Arundo</taxon>
    </lineage>
</organism>
<proteinExistence type="predicted"/>
<sequence>MNLEQPYGKLLLPPQKLQKKKTCDGHKNETRTRRGRRPPWFLIKRMRRSNAGQLTESPA</sequence>
<evidence type="ECO:0000256" key="1">
    <source>
        <dbReference type="SAM" id="MobiDB-lite"/>
    </source>
</evidence>
<evidence type="ECO:0000313" key="2">
    <source>
        <dbReference type="EMBL" id="JAD88021.1"/>
    </source>
</evidence>
<dbReference type="EMBL" id="GBRH01209874">
    <property type="protein sequence ID" value="JAD88021.1"/>
    <property type="molecule type" value="Transcribed_RNA"/>
</dbReference>